<evidence type="ECO:0000256" key="3">
    <source>
        <dbReference type="ARBA" id="ARBA00010525"/>
    </source>
</evidence>
<evidence type="ECO:0000256" key="6">
    <source>
        <dbReference type="ARBA" id="ARBA00013278"/>
    </source>
</evidence>
<dbReference type="OrthoDB" id="188433at2"/>
<dbReference type="InterPro" id="IPR036541">
    <property type="entry name" value="PLipase_A1_sf"/>
</dbReference>
<dbReference type="EMBL" id="FOHK01000007">
    <property type="protein sequence ID" value="SET39348.1"/>
    <property type="molecule type" value="Genomic_DNA"/>
</dbReference>
<comment type="catalytic activity">
    <reaction evidence="2 20">
        <text>a 1,2-diacyl-sn-glycero-3-phosphocholine + H2O = a 1-acyl-sn-glycero-3-phosphocholine + a fatty acid + H(+)</text>
        <dbReference type="Rhea" id="RHEA:15801"/>
        <dbReference type="ChEBI" id="CHEBI:15377"/>
        <dbReference type="ChEBI" id="CHEBI:15378"/>
        <dbReference type="ChEBI" id="CHEBI:28868"/>
        <dbReference type="ChEBI" id="CHEBI:57643"/>
        <dbReference type="ChEBI" id="CHEBI:58168"/>
        <dbReference type="EC" id="3.1.1.4"/>
    </reaction>
</comment>
<evidence type="ECO:0000256" key="4">
    <source>
        <dbReference type="ARBA" id="ARBA00011702"/>
    </source>
</evidence>
<keyword evidence="9" id="KW-0812">Transmembrane</keyword>
<organism evidence="21 22">
    <name type="scientific">Thalassotalea agarivorans</name>
    <name type="common">Thalassomonas agarivorans</name>
    <dbReference type="NCBI Taxonomy" id="349064"/>
    <lineage>
        <taxon>Bacteria</taxon>
        <taxon>Pseudomonadati</taxon>
        <taxon>Pseudomonadota</taxon>
        <taxon>Gammaproteobacteria</taxon>
        <taxon>Alteromonadales</taxon>
        <taxon>Colwelliaceae</taxon>
        <taxon>Thalassotalea</taxon>
    </lineage>
</organism>
<gene>
    <name evidence="21" type="ORF">SAMN05660429_01707</name>
</gene>
<evidence type="ECO:0000256" key="12">
    <source>
        <dbReference type="ARBA" id="ARBA00022801"/>
    </source>
</evidence>
<keyword evidence="13 19" id="KW-0106">Calcium</keyword>
<reference evidence="21 22" key="1">
    <citation type="submission" date="2016-10" db="EMBL/GenBank/DDBJ databases">
        <authorList>
            <person name="de Groot N.N."/>
        </authorList>
    </citation>
    <scope>NUCLEOTIDE SEQUENCE [LARGE SCALE GENOMIC DNA]</scope>
    <source>
        <strain evidence="21 22">DSM 19706</strain>
    </source>
</reference>
<comment type="function">
    <text evidence="20">Hydrolysis of phosphatidylcholine with phospholipase A2 (EC 3.1.1.4) and phospholipase A1 (EC 3.1.1.32) activities.</text>
</comment>
<dbReference type="GO" id="GO:0004623">
    <property type="term" value="F:phospholipase A2 activity"/>
    <property type="evidence" value="ECO:0007669"/>
    <property type="project" value="UniProtKB-EC"/>
</dbReference>
<evidence type="ECO:0000313" key="21">
    <source>
        <dbReference type="EMBL" id="SET39348.1"/>
    </source>
</evidence>
<feature type="binding site" description="in dimeric form" evidence="19">
    <location>
        <position position="161"/>
    </location>
    <ligand>
        <name>Ca(2+)</name>
        <dbReference type="ChEBI" id="CHEBI:29108"/>
        <label>1</label>
    </ligand>
</feature>
<comment type="catalytic activity">
    <reaction evidence="1 20">
        <text>a 1,2-diacyl-sn-glycero-3-phosphocholine + H2O = a 2-acyl-sn-glycero-3-phosphocholine + a fatty acid + H(+)</text>
        <dbReference type="Rhea" id="RHEA:18689"/>
        <dbReference type="ChEBI" id="CHEBI:15377"/>
        <dbReference type="ChEBI" id="CHEBI:15378"/>
        <dbReference type="ChEBI" id="CHEBI:28868"/>
        <dbReference type="ChEBI" id="CHEBI:57643"/>
        <dbReference type="ChEBI" id="CHEBI:57875"/>
        <dbReference type="EC" id="3.1.1.32"/>
    </reaction>
</comment>
<evidence type="ECO:0000256" key="11">
    <source>
        <dbReference type="ARBA" id="ARBA00022729"/>
    </source>
</evidence>
<keyword evidence="11 20" id="KW-0732">Signal</keyword>
<evidence type="ECO:0000256" key="13">
    <source>
        <dbReference type="ARBA" id="ARBA00022837"/>
    </source>
</evidence>
<keyword evidence="15 20" id="KW-0443">Lipid metabolism</keyword>
<dbReference type="SUPFAM" id="SSF56931">
    <property type="entry name" value="Outer membrane phospholipase A (OMPLA)"/>
    <property type="match status" value="1"/>
</dbReference>
<evidence type="ECO:0000256" key="9">
    <source>
        <dbReference type="ARBA" id="ARBA00022692"/>
    </source>
</evidence>
<evidence type="ECO:0000256" key="1">
    <source>
        <dbReference type="ARBA" id="ARBA00000111"/>
    </source>
</evidence>
<keyword evidence="22" id="KW-1185">Reference proteome</keyword>
<proteinExistence type="inferred from homology"/>
<evidence type="ECO:0000256" key="20">
    <source>
        <dbReference type="RuleBase" id="RU366027"/>
    </source>
</evidence>
<keyword evidence="14 20" id="KW-0442">Lipid degradation</keyword>
<dbReference type="GO" id="GO:0009279">
    <property type="term" value="C:cell outer membrane"/>
    <property type="evidence" value="ECO:0007669"/>
    <property type="project" value="UniProtKB-SubCell"/>
</dbReference>
<dbReference type="Proteomes" id="UP000199308">
    <property type="component" value="Unassembled WGS sequence"/>
</dbReference>
<dbReference type="PANTHER" id="PTHR40457:SF1">
    <property type="entry name" value="PHOSPHOLIPASE A1"/>
    <property type="match status" value="1"/>
</dbReference>
<dbReference type="GO" id="GO:0008970">
    <property type="term" value="F:phospholipase A1 activity"/>
    <property type="evidence" value="ECO:0007669"/>
    <property type="project" value="UniProtKB-EC"/>
</dbReference>
<feature type="signal peptide" evidence="20">
    <location>
        <begin position="1"/>
        <end position="22"/>
    </location>
</feature>
<evidence type="ECO:0000256" key="8">
    <source>
        <dbReference type="ARBA" id="ARBA00022452"/>
    </source>
</evidence>
<dbReference type="AlphaFoldDB" id="A0A1I0E341"/>
<dbReference type="Pfam" id="PF02253">
    <property type="entry name" value="PLA1"/>
    <property type="match status" value="1"/>
</dbReference>
<evidence type="ECO:0000256" key="10">
    <source>
        <dbReference type="ARBA" id="ARBA00022723"/>
    </source>
</evidence>
<accession>A0A1I0E341</accession>
<evidence type="ECO:0000256" key="18">
    <source>
        <dbReference type="PIRSR" id="PIRSR603187-1"/>
    </source>
</evidence>
<dbReference type="Gene3D" id="2.40.230.10">
    <property type="entry name" value="Phospholipase A1"/>
    <property type="match status" value="1"/>
</dbReference>
<evidence type="ECO:0000256" key="2">
    <source>
        <dbReference type="ARBA" id="ARBA00001604"/>
    </source>
</evidence>
<feature type="active site" description="Proton acceptor" evidence="18">
    <location>
        <position position="196"/>
    </location>
</feature>
<dbReference type="RefSeq" id="WP_093329256.1">
    <property type="nucleotide sequence ID" value="NZ_AP027363.1"/>
</dbReference>
<keyword evidence="16" id="KW-0472">Membrane</keyword>
<evidence type="ECO:0000256" key="17">
    <source>
        <dbReference type="ARBA" id="ARBA00023237"/>
    </source>
</evidence>
<evidence type="ECO:0000256" key="5">
    <source>
        <dbReference type="ARBA" id="ARBA00013179"/>
    </source>
</evidence>
<evidence type="ECO:0000256" key="7">
    <source>
        <dbReference type="ARBA" id="ARBA00021726"/>
    </source>
</evidence>
<evidence type="ECO:0000256" key="19">
    <source>
        <dbReference type="PIRSR" id="PIRSR603187-2"/>
    </source>
</evidence>
<evidence type="ECO:0000256" key="16">
    <source>
        <dbReference type="ARBA" id="ARBA00023136"/>
    </source>
</evidence>
<comment type="similarity">
    <text evidence="3 20">Belongs to the phospholipase A1 family.</text>
</comment>
<keyword evidence="10 19" id="KW-0479">Metal-binding</keyword>
<comment type="subcellular location">
    <subcellularLocation>
        <location evidence="20">Cell outer membrane</location>
        <topology evidence="20">Multi-pass membrane protein</topology>
    </subcellularLocation>
    <text evidence="20">One of the very few enzymes located there.</text>
</comment>
<dbReference type="EC" id="3.1.1.32" evidence="5 20"/>
<name>A0A1I0E341_THASX</name>
<dbReference type="PANTHER" id="PTHR40457">
    <property type="entry name" value="PHOSPHOLIPASE A1"/>
    <property type="match status" value="1"/>
</dbReference>
<comment type="subunit">
    <text evidence="4 20">Homodimer; dimerization is reversible, and the dimeric form is the active one.</text>
</comment>
<feature type="binding site" description="in dimeric form" evidence="19">
    <location>
        <position position="206"/>
    </location>
    <ligand>
        <name>Ca(2+)</name>
        <dbReference type="ChEBI" id="CHEBI:29108"/>
        <label>1</label>
    </ligand>
</feature>
<protein>
    <recommendedName>
        <fullName evidence="7 20">Phospholipase A1</fullName>
        <ecNumber evidence="5 20">3.1.1.32</ecNumber>
        <ecNumber evidence="6 20">3.1.1.4</ecNumber>
    </recommendedName>
    <alternativeName>
        <fullName evidence="20">Phosphatidylcholine 1-acylhydrolase</fullName>
    </alternativeName>
</protein>
<feature type="chain" id="PRO_5019618755" description="Phospholipase A1" evidence="20">
    <location>
        <begin position="23"/>
        <end position="333"/>
    </location>
</feature>
<feature type="active site" description="Nucleophile" evidence="18">
    <location>
        <position position="198"/>
    </location>
</feature>
<dbReference type="CDD" id="cd00541">
    <property type="entry name" value="OMPLA"/>
    <property type="match status" value="1"/>
</dbReference>
<keyword evidence="17 20" id="KW-0998">Cell outer membrane</keyword>
<keyword evidence="12 20" id="KW-0378">Hydrolase</keyword>
<dbReference type="EC" id="3.1.1.4" evidence="6 20"/>
<dbReference type="InterPro" id="IPR003187">
    <property type="entry name" value="PLipase_A1"/>
</dbReference>
<evidence type="ECO:0000256" key="14">
    <source>
        <dbReference type="ARBA" id="ARBA00022963"/>
    </source>
</evidence>
<dbReference type="GO" id="GO:0005509">
    <property type="term" value="F:calcium ion binding"/>
    <property type="evidence" value="ECO:0007669"/>
    <property type="project" value="TreeGrafter"/>
</dbReference>
<feature type="binding site" description="in dimeric form" evidence="19">
    <location>
        <position position="201"/>
    </location>
    <ligand>
        <name>Ca(2+)</name>
        <dbReference type="ChEBI" id="CHEBI:29108"/>
        <label>1</label>
    </ligand>
</feature>
<dbReference type="PRINTS" id="PR01486">
    <property type="entry name" value="PHPHLIPASEA1"/>
</dbReference>
<evidence type="ECO:0000313" key="22">
    <source>
        <dbReference type="Proteomes" id="UP000199308"/>
    </source>
</evidence>
<sequence length="333" mass="38372">MRLNRIIPLLSLCVVLSTQVVAETEQEAALEACILKKIQQDNNSKTVAQLKAECEEQVEGKDIAQLRTAAERATAFNPYVITPHKMNYTLPFFATNNINREVYEIRDDQWSEEMQSAEAKFQISFKVPLVSPDHYLFTEGDALAFGFTMQSWWQLYTSDLSRPFRETNYEPEFFYTMPTSWSPYDTSTMLTFGYVHQSNGRSQLISRSWNRLYADITFTKGNFLLSFKPWYIIPEGSKQTTPDEPANDNPDIGDYMGYFELTTAYKWHHYEFSIKGRQNFATNNGYAEVNFTFPLTGRLRGLVQYTTGYGESLIDYNHSQSRIGIGIALTDIM</sequence>
<dbReference type="GO" id="GO:0016042">
    <property type="term" value="P:lipid catabolic process"/>
    <property type="evidence" value="ECO:0007669"/>
    <property type="project" value="UniProtKB-KW"/>
</dbReference>
<dbReference type="STRING" id="349064.SAMN05660429_01707"/>
<keyword evidence="8" id="KW-1134">Transmembrane beta strand</keyword>
<comment type="cofactor">
    <cofactor evidence="20">
        <name>Ca(2+)</name>
        <dbReference type="ChEBI" id="CHEBI:29108"/>
    </cofactor>
    <text evidence="20">Binds 1 Ca(2+) ion per monomer. In the dimeric form the Ca(2+) is bound by different amino acids with binding of each Ca(2+) shared with ligands coming from each monomer. The Ca(2+) ion may have a role in catalysis.</text>
</comment>
<feature type="binding site" description="in dimeric form" evidence="19">
    <location>
        <position position="248"/>
    </location>
    <ligand>
        <name>Ca(2+)</name>
        <dbReference type="ChEBI" id="CHEBI:29108"/>
        <label>1</label>
    </ligand>
</feature>
<evidence type="ECO:0000256" key="15">
    <source>
        <dbReference type="ARBA" id="ARBA00023098"/>
    </source>
</evidence>